<evidence type="ECO:0000256" key="4">
    <source>
        <dbReference type="ARBA" id="ARBA00022692"/>
    </source>
</evidence>
<feature type="transmembrane region" description="Helical" evidence="7">
    <location>
        <begin position="279"/>
        <end position="304"/>
    </location>
</feature>
<dbReference type="OrthoDB" id="1522670at2"/>
<dbReference type="RefSeq" id="WP_101358209.1">
    <property type="nucleotide sequence ID" value="NZ_NKXO01000012.1"/>
</dbReference>
<dbReference type="InterPro" id="IPR025857">
    <property type="entry name" value="MacB_PCD"/>
</dbReference>
<dbReference type="GO" id="GO:0098797">
    <property type="term" value="C:plasma membrane protein complex"/>
    <property type="evidence" value="ECO:0007669"/>
    <property type="project" value="TreeGrafter"/>
</dbReference>
<comment type="caution">
    <text evidence="10">The sequence shown here is derived from an EMBL/GenBank/DDBJ whole genome shotgun (WGS) entry which is preliminary data.</text>
</comment>
<evidence type="ECO:0000313" key="11">
    <source>
        <dbReference type="Proteomes" id="UP000233387"/>
    </source>
</evidence>
<evidence type="ECO:0000259" key="9">
    <source>
        <dbReference type="Pfam" id="PF12704"/>
    </source>
</evidence>
<feature type="transmembrane region" description="Helical" evidence="7">
    <location>
        <begin position="325"/>
        <end position="351"/>
    </location>
</feature>
<dbReference type="InterPro" id="IPR003838">
    <property type="entry name" value="ABC3_permease_C"/>
</dbReference>
<dbReference type="GO" id="GO:0044874">
    <property type="term" value="P:lipoprotein localization to outer membrane"/>
    <property type="evidence" value="ECO:0007669"/>
    <property type="project" value="TreeGrafter"/>
</dbReference>
<comment type="subcellular location">
    <subcellularLocation>
        <location evidence="1">Cell membrane</location>
        <topology evidence="1">Multi-pass membrane protein</topology>
    </subcellularLocation>
</comment>
<dbReference type="PANTHER" id="PTHR30489:SF0">
    <property type="entry name" value="LIPOPROTEIN-RELEASING SYSTEM TRANSMEMBRANE PROTEIN LOLE"/>
    <property type="match status" value="1"/>
</dbReference>
<evidence type="ECO:0000256" key="2">
    <source>
        <dbReference type="ARBA" id="ARBA00005236"/>
    </source>
</evidence>
<name>A0A2N3II44_9BACT</name>
<accession>A0A2N3II44</accession>
<keyword evidence="3" id="KW-1003">Cell membrane</keyword>
<comment type="similarity">
    <text evidence="2">Belongs to the ABC-4 integral membrane protein family. LolC/E subfamily.</text>
</comment>
<feature type="domain" description="ABC3 transporter permease C-terminal" evidence="8">
    <location>
        <begin position="281"/>
        <end position="406"/>
    </location>
</feature>
<reference evidence="10 11" key="1">
    <citation type="submission" date="2017-06" db="EMBL/GenBank/DDBJ databases">
        <title>Raineya orbicola gen. nov., sp. nov. a slightly thermophilic bacterium of the phylum Bacteroidetes and the description of Raineyaceae fam. nov.</title>
        <authorList>
            <person name="Albuquerque L."/>
            <person name="Polonia A.R.M."/>
            <person name="Barroso C."/>
            <person name="Froufe H.J.C."/>
            <person name="Lage O."/>
            <person name="Lobo-Da-Cunha A."/>
            <person name="Egas C."/>
            <person name="Da Costa M.S."/>
        </authorList>
    </citation>
    <scope>NUCLEOTIDE SEQUENCE [LARGE SCALE GENOMIC DNA]</scope>
    <source>
        <strain evidence="10 11">SPSPC-11</strain>
    </source>
</reference>
<keyword evidence="5 7" id="KW-1133">Transmembrane helix</keyword>
<dbReference type="Proteomes" id="UP000233387">
    <property type="component" value="Unassembled WGS sequence"/>
</dbReference>
<dbReference type="Pfam" id="PF02687">
    <property type="entry name" value="FtsX"/>
    <property type="match status" value="1"/>
</dbReference>
<proteinExistence type="inferred from homology"/>
<keyword evidence="4 7" id="KW-0812">Transmembrane</keyword>
<keyword evidence="10" id="KW-0449">Lipoprotein</keyword>
<sequence length="413" mass="47255">MSRTATYRFIAQRIASPQMQKNVGLGFSVLVSKMAVVSVAITIVVILLSFAVLLGFKNAIKSKIFSFTGHIRIVKTSNNQSFEEPAVPIQTEIYQKRKNVPFIEHLQVYAQKPGVIKVKENVQGVVLKGVGEDYRKEDFLENLQEGRWLNFKNGTESKETLISRSIARKLNLKLGDSLIVIFVQEPPRFRKLAVVGIYETGVGIFDEKFLITDLKTIQKVNNWGDSLVSGYEIFLKDFDKLIENSRELENLLPYDLSQQPVTAKHFDTFEWLELLDNNVVIILVIILAVTAFNIISVLLIMMMERTNMIGILKALGAENKQIERIFFLHALHIVVKGFLWGNLLAYLLYLIEHYGKLIPLDTQNYLVSYVPVQWNWLVWILANIGTFLLISLVMWLPIRFVVKIPPIKAIRFV</sequence>
<evidence type="ECO:0000256" key="7">
    <source>
        <dbReference type="SAM" id="Phobius"/>
    </source>
</evidence>
<dbReference type="InterPro" id="IPR051447">
    <property type="entry name" value="Lipoprotein-release_system"/>
</dbReference>
<dbReference type="EMBL" id="NKXO01000012">
    <property type="protein sequence ID" value="PKQ70005.1"/>
    <property type="molecule type" value="Genomic_DNA"/>
</dbReference>
<organism evidence="10 11">
    <name type="scientific">Raineya orbicola</name>
    <dbReference type="NCBI Taxonomy" id="2016530"/>
    <lineage>
        <taxon>Bacteria</taxon>
        <taxon>Pseudomonadati</taxon>
        <taxon>Bacteroidota</taxon>
        <taxon>Cytophagia</taxon>
        <taxon>Cytophagales</taxon>
        <taxon>Raineyaceae</taxon>
        <taxon>Raineya</taxon>
    </lineage>
</organism>
<evidence type="ECO:0000256" key="3">
    <source>
        <dbReference type="ARBA" id="ARBA00022475"/>
    </source>
</evidence>
<keyword evidence="6 7" id="KW-0472">Membrane</keyword>
<evidence type="ECO:0000256" key="6">
    <source>
        <dbReference type="ARBA" id="ARBA00023136"/>
    </source>
</evidence>
<protein>
    <submittedName>
        <fullName evidence="10">ABC-type transport system involved in lipoprotein release</fullName>
    </submittedName>
</protein>
<gene>
    <name evidence="10" type="ORF">Rain11_0942</name>
</gene>
<feature type="transmembrane region" description="Helical" evidence="7">
    <location>
        <begin position="23"/>
        <end position="56"/>
    </location>
</feature>
<feature type="transmembrane region" description="Helical" evidence="7">
    <location>
        <begin position="376"/>
        <end position="398"/>
    </location>
</feature>
<evidence type="ECO:0000256" key="1">
    <source>
        <dbReference type="ARBA" id="ARBA00004651"/>
    </source>
</evidence>
<dbReference type="AlphaFoldDB" id="A0A2N3II44"/>
<evidence type="ECO:0000256" key="5">
    <source>
        <dbReference type="ARBA" id="ARBA00022989"/>
    </source>
</evidence>
<evidence type="ECO:0000259" key="8">
    <source>
        <dbReference type="Pfam" id="PF02687"/>
    </source>
</evidence>
<feature type="domain" description="MacB-like periplasmic core" evidence="9">
    <location>
        <begin position="34"/>
        <end position="221"/>
    </location>
</feature>
<evidence type="ECO:0000313" key="10">
    <source>
        <dbReference type="EMBL" id="PKQ70005.1"/>
    </source>
</evidence>
<dbReference type="PANTHER" id="PTHR30489">
    <property type="entry name" value="LIPOPROTEIN-RELEASING SYSTEM TRANSMEMBRANE PROTEIN LOLE"/>
    <property type="match status" value="1"/>
</dbReference>
<dbReference type="Pfam" id="PF12704">
    <property type="entry name" value="MacB_PCD"/>
    <property type="match status" value="1"/>
</dbReference>
<keyword evidence="11" id="KW-1185">Reference proteome</keyword>